<evidence type="ECO:0000256" key="4">
    <source>
        <dbReference type="SAM" id="MobiDB-lite"/>
    </source>
</evidence>
<keyword evidence="2 3" id="KW-0238">DNA-binding</keyword>
<evidence type="ECO:0000313" key="6">
    <source>
        <dbReference type="EMBL" id="MCP1335563.1"/>
    </source>
</evidence>
<gene>
    <name evidence="6" type="ORF">NJQ99_03990</name>
</gene>
<dbReference type="PANTHER" id="PTHR43798">
    <property type="entry name" value="MONOACYLGLYCEROL LIPASE"/>
    <property type="match status" value="1"/>
</dbReference>
<comment type="caution">
    <text evidence="6">The sequence shown here is derived from an EMBL/GenBank/DDBJ whole genome shotgun (WGS) entry which is preliminary data.</text>
</comment>
<evidence type="ECO:0000256" key="2">
    <source>
        <dbReference type="ARBA" id="ARBA00023125"/>
    </source>
</evidence>
<organism evidence="6 7">
    <name type="scientific">Futiania mangrovi</name>
    <dbReference type="NCBI Taxonomy" id="2959716"/>
    <lineage>
        <taxon>Bacteria</taxon>
        <taxon>Pseudomonadati</taxon>
        <taxon>Pseudomonadota</taxon>
        <taxon>Alphaproteobacteria</taxon>
        <taxon>Futianiales</taxon>
        <taxon>Futianiaceae</taxon>
        <taxon>Futiania</taxon>
    </lineage>
</organism>
<dbReference type="SMART" id="SM00862">
    <property type="entry name" value="Trans_reg_C"/>
    <property type="match status" value="1"/>
</dbReference>
<feature type="domain" description="OmpR/PhoB-type" evidence="5">
    <location>
        <begin position="1"/>
        <end position="98"/>
    </location>
</feature>
<dbReference type="GO" id="GO:0016787">
    <property type="term" value="F:hydrolase activity"/>
    <property type="evidence" value="ECO:0007669"/>
    <property type="project" value="UniProtKB-KW"/>
</dbReference>
<evidence type="ECO:0000313" key="7">
    <source>
        <dbReference type="Proteomes" id="UP001055804"/>
    </source>
</evidence>
<dbReference type="InterPro" id="IPR050266">
    <property type="entry name" value="AB_hydrolase_sf"/>
</dbReference>
<dbReference type="InterPro" id="IPR036388">
    <property type="entry name" value="WH-like_DNA-bd_sf"/>
</dbReference>
<sequence>MIYRFGTCELRVGSHELIVDGVPIPVEPMTFDLLRVLASRPGELLSRDCLIAEVWRGRIVSDAAVASQIAAARAAIGDDGARQALIRTVPRRGIRFLPEVTATAEGEAPAPGPDLGPDRAPCTGPESGPMRQVVRFCRSADGTAIAHAAFGSGPHLVRAGHWLTHLEHDWQSPLWRPFLDALGARFTVTRYDQRGNGLSDWDAADFTLDRCVEDLEAVVDAQGLDRFVLYGTSQGAPIAAAYAARHPDRVSRLVLHGGYRRGRLVRANAEERAQGEALLTLIRHGWGKSGSSFIQAFASMFIPGGSREQVLSLTDLQRRTTSPENAARLREAIDRFDVTGALGTISVPTLVMHARDDSVQPLEQGRKLAASIPNARFQMLESENHVVLPQEPAWEAFFTALARFAEE</sequence>
<evidence type="ECO:0000256" key="3">
    <source>
        <dbReference type="PROSITE-ProRule" id="PRU01091"/>
    </source>
</evidence>
<dbReference type="InterPro" id="IPR016032">
    <property type="entry name" value="Sig_transdc_resp-reg_C-effctor"/>
</dbReference>
<dbReference type="SUPFAM" id="SSF53474">
    <property type="entry name" value="alpha/beta-Hydrolases"/>
    <property type="match status" value="1"/>
</dbReference>
<accession>A0A9J6PD15</accession>
<dbReference type="Proteomes" id="UP001055804">
    <property type="component" value="Unassembled WGS sequence"/>
</dbReference>
<dbReference type="Gene3D" id="1.10.10.10">
    <property type="entry name" value="Winged helix-like DNA-binding domain superfamily/Winged helix DNA-binding domain"/>
    <property type="match status" value="1"/>
</dbReference>
<dbReference type="EMBL" id="JAMZFT010000001">
    <property type="protein sequence ID" value="MCP1335563.1"/>
    <property type="molecule type" value="Genomic_DNA"/>
</dbReference>
<name>A0A9J6PD15_9PROT</name>
<dbReference type="PROSITE" id="PS51755">
    <property type="entry name" value="OMPR_PHOB"/>
    <property type="match status" value="1"/>
</dbReference>
<dbReference type="PRINTS" id="PR00111">
    <property type="entry name" value="ABHYDROLASE"/>
</dbReference>
<dbReference type="InterPro" id="IPR001867">
    <property type="entry name" value="OmpR/PhoB-type_DNA-bd"/>
</dbReference>
<dbReference type="InterPro" id="IPR000073">
    <property type="entry name" value="AB_hydrolase_1"/>
</dbReference>
<keyword evidence="1 6" id="KW-0378">Hydrolase</keyword>
<dbReference type="Pfam" id="PF00561">
    <property type="entry name" value="Abhydrolase_1"/>
    <property type="match status" value="1"/>
</dbReference>
<protein>
    <submittedName>
        <fullName evidence="6">Alpha/beta hydrolase</fullName>
    </submittedName>
</protein>
<dbReference type="SUPFAM" id="SSF46894">
    <property type="entry name" value="C-terminal effector domain of the bipartite response regulators"/>
    <property type="match status" value="1"/>
</dbReference>
<dbReference type="Gene3D" id="3.40.50.1820">
    <property type="entry name" value="alpha/beta hydrolase"/>
    <property type="match status" value="1"/>
</dbReference>
<dbReference type="Pfam" id="PF00486">
    <property type="entry name" value="Trans_reg_C"/>
    <property type="match status" value="1"/>
</dbReference>
<evidence type="ECO:0000259" key="5">
    <source>
        <dbReference type="PROSITE" id="PS51755"/>
    </source>
</evidence>
<dbReference type="GO" id="GO:0006355">
    <property type="term" value="P:regulation of DNA-templated transcription"/>
    <property type="evidence" value="ECO:0007669"/>
    <property type="project" value="InterPro"/>
</dbReference>
<dbReference type="AlphaFoldDB" id="A0A9J6PD15"/>
<dbReference type="GO" id="GO:0000160">
    <property type="term" value="P:phosphorelay signal transduction system"/>
    <property type="evidence" value="ECO:0007669"/>
    <property type="project" value="InterPro"/>
</dbReference>
<feature type="compositionally biased region" description="Low complexity" evidence="4">
    <location>
        <begin position="102"/>
        <end position="121"/>
    </location>
</feature>
<proteinExistence type="predicted"/>
<feature type="DNA-binding region" description="OmpR/PhoB-type" evidence="3">
    <location>
        <begin position="1"/>
        <end position="98"/>
    </location>
</feature>
<keyword evidence="7" id="KW-1185">Reference proteome</keyword>
<dbReference type="GO" id="GO:0016020">
    <property type="term" value="C:membrane"/>
    <property type="evidence" value="ECO:0007669"/>
    <property type="project" value="TreeGrafter"/>
</dbReference>
<reference evidence="6" key="1">
    <citation type="submission" date="2022-06" db="EMBL/GenBank/DDBJ databases">
        <title>Isolation and Genomics of Futiania mangrovii gen. nov., sp. nov., a Rare and Metabolically-versatile member in the Class Alphaproteobacteria.</title>
        <authorList>
            <person name="Liu L."/>
            <person name="Huang W.-C."/>
            <person name="Pan J."/>
            <person name="Li J."/>
            <person name="Huang Y."/>
            <person name="Du H."/>
            <person name="Liu Y."/>
            <person name="Li M."/>
        </authorList>
    </citation>
    <scope>NUCLEOTIDE SEQUENCE</scope>
    <source>
        <strain evidence="6">FT118</strain>
    </source>
</reference>
<dbReference type="PANTHER" id="PTHR43798:SF31">
    <property type="entry name" value="AB HYDROLASE SUPERFAMILY PROTEIN YCLE"/>
    <property type="match status" value="1"/>
</dbReference>
<feature type="region of interest" description="Disordered" evidence="4">
    <location>
        <begin position="102"/>
        <end position="126"/>
    </location>
</feature>
<evidence type="ECO:0000256" key="1">
    <source>
        <dbReference type="ARBA" id="ARBA00022801"/>
    </source>
</evidence>
<dbReference type="RefSeq" id="WP_269331504.1">
    <property type="nucleotide sequence ID" value="NZ_JAMZFT010000001.1"/>
</dbReference>
<dbReference type="InterPro" id="IPR029058">
    <property type="entry name" value="AB_hydrolase_fold"/>
</dbReference>
<dbReference type="GO" id="GO:0003677">
    <property type="term" value="F:DNA binding"/>
    <property type="evidence" value="ECO:0007669"/>
    <property type="project" value="UniProtKB-UniRule"/>
</dbReference>